<evidence type="ECO:0008006" key="4">
    <source>
        <dbReference type="Google" id="ProtNLM"/>
    </source>
</evidence>
<dbReference type="RefSeq" id="WP_344512797.1">
    <property type="nucleotide sequence ID" value="NZ_BAAAQD010000034.1"/>
</dbReference>
<name>A0ABN2CUW2_9ACTN</name>
<evidence type="ECO:0000313" key="2">
    <source>
        <dbReference type="EMBL" id="GAA1564689.1"/>
    </source>
</evidence>
<evidence type="ECO:0000313" key="3">
    <source>
        <dbReference type="Proteomes" id="UP001501470"/>
    </source>
</evidence>
<dbReference type="EMBL" id="BAAAQD010000034">
    <property type="protein sequence ID" value="GAA1564689.1"/>
    <property type="molecule type" value="Genomic_DNA"/>
</dbReference>
<feature type="region of interest" description="Disordered" evidence="1">
    <location>
        <begin position="57"/>
        <end position="139"/>
    </location>
</feature>
<dbReference type="InterPro" id="IPR016787">
    <property type="entry name" value="UCP021328"/>
</dbReference>
<comment type="caution">
    <text evidence="2">The sequence shown here is derived from an EMBL/GenBank/DDBJ whole genome shotgun (WGS) entry which is preliminary data.</text>
</comment>
<protein>
    <recommendedName>
        <fullName evidence="4">DUF2992 family protein</fullName>
    </recommendedName>
</protein>
<feature type="compositionally biased region" description="Basic residues" evidence="1">
    <location>
        <begin position="126"/>
        <end position="139"/>
    </location>
</feature>
<gene>
    <name evidence="2" type="ORF">GCM10009827_102870</name>
</gene>
<sequence length="139" mass="15440">MATLTVFFDNPFWVAVLEVRDPEGVRATRHVFGGEPTDAELYQFLLRHGGALLDRAGRSAAVAGQPAQPPARGPKRLARDAARAAQAARPSTAAQEAVRKELELRKQASIRRGREAKEAHAEHRRDVRRAKARDRHRGH</sequence>
<accession>A0ABN2CUW2</accession>
<feature type="compositionally biased region" description="Low complexity" evidence="1">
    <location>
        <begin position="83"/>
        <end position="96"/>
    </location>
</feature>
<organism evidence="2 3">
    <name type="scientific">Dactylosporangium maewongense</name>
    <dbReference type="NCBI Taxonomy" id="634393"/>
    <lineage>
        <taxon>Bacteria</taxon>
        <taxon>Bacillati</taxon>
        <taxon>Actinomycetota</taxon>
        <taxon>Actinomycetes</taxon>
        <taxon>Micromonosporales</taxon>
        <taxon>Micromonosporaceae</taxon>
        <taxon>Dactylosporangium</taxon>
    </lineage>
</organism>
<dbReference type="Proteomes" id="UP001501470">
    <property type="component" value="Unassembled WGS sequence"/>
</dbReference>
<feature type="compositionally biased region" description="Basic and acidic residues" evidence="1">
    <location>
        <begin position="97"/>
        <end position="125"/>
    </location>
</feature>
<dbReference type="Pfam" id="PF11208">
    <property type="entry name" value="DUF2992"/>
    <property type="match status" value="1"/>
</dbReference>
<proteinExistence type="predicted"/>
<dbReference type="PIRSF" id="PIRSF021328">
    <property type="entry name" value="UCP021328"/>
    <property type="match status" value="1"/>
</dbReference>
<evidence type="ECO:0000256" key="1">
    <source>
        <dbReference type="SAM" id="MobiDB-lite"/>
    </source>
</evidence>
<keyword evidence="3" id="KW-1185">Reference proteome</keyword>
<reference evidence="2 3" key="1">
    <citation type="journal article" date="2019" name="Int. J. Syst. Evol. Microbiol.">
        <title>The Global Catalogue of Microorganisms (GCM) 10K type strain sequencing project: providing services to taxonomists for standard genome sequencing and annotation.</title>
        <authorList>
            <consortium name="The Broad Institute Genomics Platform"/>
            <consortium name="The Broad Institute Genome Sequencing Center for Infectious Disease"/>
            <person name="Wu L."/>
            <person name="Ma J."/>
        </authorList>
    </citation>
    <scope>NUCLEOTIDE SEQUENCE [LARGE SCALE GENOMIC DNA]</scope>
    <source>
        <strain evidence="2 3">JCM 15933</strain>
    </source>
</reference>